<dbReference type="Proteomes" id="UP000702544">
    <property type="component" value="Unassembled WGS sequence"/>
</dbReference>
<keyword evidence="2" id="KW-1133">Transmembrane helix</keyword>
<accession>A0AAE4ZCG0</accession>
<feature type="domain" description="AsmA" evidence="3">
    <location>
        <begin position="30"/>
        <end position="189"/>
    </location>
</feature>
<name>A0AAE4ZCG0_9BACT</name>
<protein>
    <submittedName>
        <fullName evidence="4">AsmA family protein</fullName>
    </submittedName>
</protein>
<evidence type="ECO:0000256" key="2">
    <source>
        <dbReference type="SAM" id="Phobius"/>
    </source>
</evidence>
<dbReference type="GO" id="GO:0005886">
    <property type="term" value="C:plasma membrane"/>
    <property type="evidence" value="ECO:0007669"/>
    <property type="project" value="TreeGrafter"/>
</dbReference>
<evidence type="ECO:0000259" key="3">
    <source>
        <dbReference type="Pfam" id="PF05170"/>
    </source>
</evidence>
<keyword evidence="2" id="KW-0472">Membrane</keyword>
<dbReference type="AlphaFoldDB" id="A0AAE4ZCG0"/>
<dbReference type="EMBL" id="JAACAK010000064">
    <property type="protein sequence ID" value="NIR75130.1"/>
    <property type="molecule type" value="Genomic_DNA"/>
</dbReference>
<feature type="transmembrane region" description="Helical" evidence="2">
    <location>
        <begin position="20"/>
        <end position="39"/>
    </location>
</feature>
<evidence type="ECO:0000256" key="1">
    <source>
        <dbReference type="SAM" id="MobiDB-lite"/>
    </source>
</evidence>
<organism evidence="4 5">
    <name type="scientific">Candidatus Kutchimonas denitrificans</name>
    <dbReference type="NCBI Taxonomy" id="3056748"/>
    <lineage>
        <taxon>Bacteria</taxon>
        <taxon>Pseudomonadati</taxon>
        <taxon>Gemmatimonadota</taxon>
        <taxon>Gemmatimonadia</taxon>
        <taxon>Candidatus Palauibacterales</taxon>
        <taxon>Candidatus Palauibacteraceae</taxon>
        <taxon>Candidatus Kutchimonas</taxon>
    </lineage>
</organism>
<feature type="region of interest" description="Disordered" evidence="1">
    <location>
        <begin position="141"/>
        <end position="164"/>
    </location>
</feature>
<evidence type="ECO:0000313" key="4">
    <source>
        <dbReference type="EMBL" id="NIR75130.1"/>
    </source>
</evidence>
<dbReference type="InterPro" id="IPR007844">
    <property type="entry name" value="AsmA"/>
</dbReference>
<dbReference type="InterPro" id="IPR052894">
    <property type="entry name" value="AsmA-related"/>
</dbReference>
<dbReference type="Pfam" id="PF05170">
    <property type="entry name" value="AsmA"/>
    <property type="match status" value="1"/>
</dbReference>
<dbReference type="PANTHER" id="PTHR30441">
    <property type="entry name" value="DUF748 DOMAIN-CONTAINING PROTEIN"/>
    <property type="match status" value="1"/>
</dbReference>
<comment type="caution">
    <text evidence="4">The sequence shown here is derived from an EMBL/GenBank/DDBJ whole genome shotgun (WGS) entry which is preliminary data.</text>
</comment>
<gene>
    <name evidence="4" type="ORF">GWO12_08470</name>
</gene>
<sequence>MNTESNGPTEGGRKLPVPHWLIVTAGAVTFLIVGGAVALKLAFPPEKLRALVVPRIEEEVGREVELASVRLKVFPRIAVRLDELAVANAPGFGPEPTFELEALELDLRIWPLILRRELELGEVRIVRPLIRYQVRADGTSNFEGLGPADTSDAPPAGGEGQATDDPAAAAAGAFFVSDLRLIDGTVLYSNARDARHARMALEAQAAVERSATGPGTMEGRGTIDVRSITALAPALGEDSVALPDLRIEYDVFADLGGGGDSLIVHSLLLDVGEFPLSGAGSVRQLSGDRTIDFAIESSDVDIGRLLASLPPALAARLGAVEAAGTAKLAVTASGAAAAEDGPRIEGTLTVDDVEATHAEHGQLLSGGAGRLTFTRTTLAIPEFDAQLWGRPFSLQLAVSDFETMVARGKVSGALDLARAAALRDAPVPVNGTAAYDIEFAGPIRDIARLRLTGPIALDRVSYQSEALTVPAVVSEATLRLTGDGLSAEGIPVRMGGSDLTISLSAPGLLAYALSEDESAARPEVEFGITSEKLNLGELLPETEEVGYGGLVAARLAGKRVDGREPGELAREKYPLPPLPPVNARGRVRIAQLINPPTRINNLSFNVRARDGVIELLNLEGRAYGGRITGSASLDASGGLPPFPLEYDLNLQDANAGGVVQRWTRLGAPISGQLDFALKGSGAIDETMLPAPQALAATGNARFLEGAFNQEFPITRALVNRFNMDPNRLDFQNFGGAFEIRGGNFVLDTWQLAGGDVSASIGGVAGLGGALDLQVQLKLPMATLREAGLAQGAGLGEVLNQLAGSDEAIDLSIGVGGDMSDPQLRLDTEALQQELARRMQGQGRGLLERLLRPPPDTGGVLKKW</sequence>
<reference evidence="4 5" key="1">
    <citation type="submission" date="2020-01" db="EMBL/GenBank/DDBJ databases">
        <title>Genomes assembled from Gulf of Kutch pelagic sediment metagenomes.</title>
        <authorList>
            <person name="Chandrashekar M."/>
            <person name="Mahajan M.S."/>
            <person name="Dave K.J."/>
            <person name="Vatsa P."/>
            <person name="Nathani N.M."/>
        </authorList>
    </citation>
    <scope>NUCLEOTIDE SEQUENCE [LARGE SCALE GENOMIC DNA]</scope>
    <source>
        <strain evidence="4">KS3-K002</strain>
    </source>
</reference>
<evidence type="ECO:0000313" key="5">
    <source>
        <dbReference type="Proteomes" id="UP000702544"/>
    </source>
</evidence>
<keyword evidence="2" id="KW-0812">Transmembrane</keyword>
<dbReference type="PANTHER" id="PTHR30441:SF4">
    <property type="entry name" value="PROTEIN ASMA"/>
    <property type="match status" value="1"/>
</dbReference>
<dbReference type="GO" id="GO:0090313">
    <property type="term" value="P:regulation of protein targeting to membrane"/>
    <property type="evidence" value="ECO:0007669"/>
    <property type="project" value="TreeGrafter"/>
</dbReference>
<proteinExistence type="predicted"/>